<dbReference type="EMBL" id="JBHSWH010000001">
    <property type="protein sequence ID" value="MFC6705096.1"/>
    <property type="molecule type" value="Genomic_DNA"/>
</dbReference>
<evidence type="ECO:0000256" key="3">
    <source>
        <dbReference type="ARBA" id="ARBA00023163"/>
    </source>
</evidence>
<keyword evidence="3" id="KW-0804">Transcription</keyword>
<dbReference type="Pfam" id="PF12840">
    <property type="entry name" value="HTH_20"/>
    <property type="match status" value="1"/>
</dbReference>
<keyword evidence="1" id="KW-0805">Transcription regulation</keyword>
<dbReference type="CDD" id="cd00090">
    <property type="entry name" value="HTH_ARSR"/>
    <property type="match status" value="1"/>
</dbReference>
<dbReference type="InterPro" id="IPR011991">
    <property type="entry name" value="ArsR-like_HTH"/>
</dbReference>
<proteinExistence type="predicted"/>
<evidence type="ECO:0000313" key="5">
    <source>
        <dbReference type="EMBL" id="MFC6705096.1"/>
    </source>
</evidence>
<evidence type="ECO:0000259" key="4">
    <source>
        <dbReference type="SMART" id="SM00418"/>
    </source>
</evidence>
<organism evidence="5 6">
    <name type="scientific">Flexivirga alba</name>
    <dbReference type="NCBI Taxonomy" id="702742"/>
    <lineage>
        <taxon>Bacteria</taxon>
        <taxon>Bacillati</taxon>
        <taxon>Actinomycetota</taxon>
        <taxon>Actinomycetes</taxon>
        <taxon>Micrococcales</taxon>
        <taxon>Dermacoccaceae</taxon>
        <taxon>Flexivirga</taxon>
    </lineage>
</organism>
<reference evidence="6" key="1">
    <citation type="journal article" date="2019" name="Int. J. Syst. Evol. Microbiol.">
        <title>The Global Catalogue of Microorganisms (GCM) 10K type strain sequencing project: providing services to taxonomists for standard genome sequencing and annotation.</title>
        <authorList>
            <consortium name="The Broad Institute Genomics Platform"/>
            <consortium name="The Broad Institute Genome Sequencing Center for Infectious Disease"/>
            <person name="Wu L."/>
            <person name="Ma J."/>
        </authorList>
    </citation>
    <scope>NUCLEOTIDE SEQUENCE [LARGE SCALE GENOMIC DNA]</scope>
    <source>
        <strain evidence="6">CCUG 58127</strain>
    </source>
</reference>
<dbReference type="PANTHER" id="PTHR33154">
    <property type="entry name" value="TRANSCRIPTIONAL REGULATOR, ARSR FAMILY"/>
    <property type="match status" value="1"/>
</dbReference>
<protein>
    <submittedName>
        <fullName evidence="5">ArsR/SmtB family transcription factor</fullName>
    </submittedName>
</protein>
<dbReference type="SMART" id="SM00418">
    <property type="entry name" value="HTH_ARSR"/>
    <property type="match status" value="1"/>
</dbReference>
<keyword evidence="2" id="KW-0238">DNA-binding</keyword>
<dbReference type="Proteomes" id="UP001596298">
    <property type="component" value="Unassembled WGS sequence"/>
</dbReference>
<dbReference type="InterPro" id="IPR036390">
    <property type="entry name" value="WH_DNA-bd_sf"/>
</dbReference>
<dbReference type="InterPro" id="IPR036388">
    <property type="entry name" value="WH-like_DNA-bd_sf"/>
</dbReference>
<dbReference type="RefSeq" id="WP_382399924.1">
    <property type="nucleotide sequence ID" value="NZ_JBHSWH010000001.1"/>
</dbReference>
<gene>
    <name evidence="5" type="ORF">ACFQDH_07410</name>
</gene>
<name>A0ABW2AE28_9MICO</name>
<sequence>MSLEDEAISELRASAHPVRLRMMSLLTGAPMSAAELARELDITQANASYHLRTLANAGQVEVAATESVRGGQAKKYRYRYTERTGRSTEASRPRRTASPDEWRLYIDVLHQELVRRSAQRVDGQALSADAEVWLTPETWLKTMELVKEASRLVHEEAMRPHTAGSVHVSFQAELFRMHDERDELVGGE</sequence>
<keyword evidence="6" id="KW-1185">Reference proteome</keyword>
<evidence type="ECO:0000313" key="6">
    <source>
        <dbReference type="Proteomes" id="UP001596298"/>
    </source>
</evidence>
<evidence type="ECO:0000256" key="1">
    <source>
        <dbReference type="ARBA" id="ARBA00023015"/>
    </source>
</evidence>
<dbReference type="Gene3D" id="1.10.10.10">
    <property type="entry name" value="Winged helix-like DNA-binding domain superfamily/Winged helix DNA-binding domain"/>
    <property type="match status" value="1"/>
</dbReference>
<evidence type="ECO:0000256" key="2">
    <source>
        <dbReference type="ARBA" id="ARBA00023125"/>
    </source>
</evidence>
<comment type="caution">
    <text evidence="5">The sequence shown here is derived from an EMBL/GenBank/DDBJ whole genome shotgun (WGS) entry which is preliminary data.</text>
</comment>
<dbReference type="InterPro" id="IPR051081">
    <property type="entry name" value="HTH_MetalResp_TranReg"/>
</dbReference>
<dbReference type="PANTHER" id="PTHR33154:SF33">
    <property type="entry name" value="TRANSCRIPTIONAL REPRESSOR SDPR"/>
    <property type="match status" value="1"/>
</dbReference>
<feature type="domain" description="HTH arsR-type" evidence="4">
    <location>
        <begin position="12"/>
        <end position="92"/>
    </location>
</feature>
<dbReference type="SUPFAM" id="SSF46785">
    <property type="entry name" value="Winged helix' DNA-binding domain"/>
    <property type="match status" value="1"/>
</dbReference>
<accession>A0ABW2AE28</accession>
<dbReference type="InterPro" id="IPR001845">
    <property type="entry name" value="HTH_ArsR_DNA-bd_dom"/>
</dbReference>